<comment type="subcellular location">
    <subcellularLocation>
        <location evidence="1">Cell membrane</location>
        <topology evidence="1">Multi-pass membrane protein</topology>
    </subcellularLocation>
</comment>
<evidence type="ECO:0000256" key="8">
    <source>
        <dbReference type="SAM" id="Phobius"/>
    </source>
</evidence>
<evidence type="ECO:0000256" key="5">
    <source>
        <dbReference type="ARBA" id="ARBA00022692"/>
    </source>
</evidence>
<protein>
    <submittedName>
        <fullName evidence="9">Putative PurR-regulated permease PerM</fullName>
    </submittedName>
</protein>
<feature type="transmembrane region" description="Helical" evidence="8">
    <location>
        <begin position="223"/>
        <end position="242"/>
    </location>
</feature>
<feature type="transmembrane region" description="Helical" evidence="8">
    <location>
        <begin position="74"/>
        <end position="98"/>
    </location>
</feature>
<comment type="caution">
    <text evidence="9">The sequence shown here is derived from an EMBL/GenBank/DDBJ whole genome shotgun (WGS) entry which is preliminary data.</text>
</comment>
<sequence length="367" mass="38445">MPLSSGGGPERSLDQIAIDLAVRLLLLGALLWLASLLLQPFMAVLIWSAILAVAFYPAYDWLNRRLGGRPRLASLLLTLAFLLVTVGPATLLLSSLAVSLEHLGERLHAGGLVLPAPPAALRDVPFLGDLTATWTTASANFEGFLTRHSAELLTAGGWLLVRVEGIAGSLTAILLGVVVAGFLYAPGPRLQRGVRRFARRVSGAHGSTFVDLAAATIRNVARGVIGVAMIQTVLVGLALIVADVPGAGLLALATLVLCIIQIGALPVVLPILAWAWLTREATPALILTLYLLPCALSDNLLKPLLMGKGLEVPIIVILMGVIGGTLAFGLIGLFLGPVVLAVLYDLALFWLAEDEDEADGEADGGIE</sequence>
<evidence type="ECO:0000256" key="3">
    <source>
        <dbReference type="ARBA" id="ARBA00022448"/>
    </source>
</evidence>
<gene>
    <name evidence="9" type="ORF">HNP73_003887</name>
</gene>
<dbReference type="Proteomes" id="UP000549457">
    <property type="component" value="Unassembled WGS sequence"/>
</dbReference>
<evidence type="ECO:0000313" key="9">
    <source>
        <dbReference type="EMBL" id="MBB5223933.1"/>
    </source>
</evidence>
<dbReference type="EMBL" id="JACHFM010000004">
    <property type="protein sequence ID" value="MBB5223933.1"/>
    <property type="molecule type" value="Genomic_DNA"/>
</dbReference>
<dbReference type="Pfam" id="PF01594">
    <property type="entry name" value="AI-2E_transport"/>
    <property type="match status" value="1"/>
</dbReference>
<keyword evidence="5 8" id="KW-0812">Transmembrane</keyword>
<dbReference type="AlphaFoldDB" id="A0A840SXJ1"/>
<evidence type="ECO:0000256" key="2">
    <source>
        <dbReference type="ARBA" id="ARBA00009773"/>
    </source>
</evidence>
<keyword evidence="10" id="KW-1185">Reference proteome</keyword>
<keyword evidence="3" id="KW-0813">Transport</keyword>
<keyword evidence="4" id="KW-1003">Cell membrane</keyword>
<keyword evidence="7 8" id="KW-0472">Membrane</keyword>
<dbReference type="InterPro" id="IPR002549">
    <property type="entry name" value="AI-2E-like"/>
</dbReference>
<dbReference type="PANTHER" id="PTHR21716">
    <property type="entry name" value="TRANSMEMBRANE PROTEIN"/>
    <property type="match status" value="1"/>
</dbReference>
<keyword evidence="6 8" id="KW-1133">Transmembrane helix</keyword>
<feature type="transmembrane region" description="Helical" evidence="8">
    <location>
        <begin position="313"/>
        <end position="344"/>
    </location>
</feature>
<evidence type="ECO:0000256" key="6">
    <source>
        <dbReference type="ARBA" id="ARBA00022989"/>
    </source>
</evidence>
<name>A0A840SXJ1_9RHOB</name>
<evidence type="ECO:0000256" key="4">
    <source>
        <dbReference type="ARBA" id="ARBA00022475"/>
    </source>
</evidence>
<evidence type="ECO:0000256" key="7">
    <source>
        <dbReference type="ARBA" id="ARBA00023136"/>
    </source>
</evidence>
<dbReference type="GO" id="GO:0005886">
    <property type="term" value="C:plasma membrane"/>
    <property type="evidence" value="ECO:0007669"/>
    <property type="project" value="UniProtKB-SubCell"/>
</dbReference>
<proteinExistence type="inferred from homology"/>
<evidence type="ECO:0000313" key="10">
    <source>
        <dbReference type="Proteomes" id="UP000549457"/>
    </source>
</evidence>
<dbReference type="PANTHER" id="PTHR21716:SF67">
    <property type="entry name" value="TRANSPORT PROTEIN YDIK-RELATED"/>
    <property type="match status" value="1"/>
</dbReference>
<feature type="transmembrane region" description="Helical" evidence="8">
    <location>
        <begin position="44"/>
        <end position="62"/>
    </location>
</feature>
<feature type="transmembrane region" description="Helical" evidence="8">
    <location>
        <begin position="166"/>
        <end position="185"/>
    </location>
</feature>
<accession>A0A840SXJ1</accession>
<comment type="similarity">
    <text evidence="2">Belongs to the autoinducer-2 exporter (AI-2E) (TC 2.A.86) family.</text>
</comment>
<dbReference type="RefSeq" id="WP_184153799.1">
    <property type="nucleotide sequence ID" value="NZ_JACHFM010000004.1"/>
</dbReference>
<organism evidence="9 10">
    <name type="scientific">Amaricoccus macauensis</name>
    <dbReference type="NCBI Taxonomy" id="57001"/>
    <lineage>
        <taxon>Bacteria</taxon>
        <taxon>Pseudomonadati</taxon>
        <taxon>Pseudomonadota</taxon>
        <taxon>Alphaproteobacteria</taxon>
        <taxon>Rhodobacterales</taxon>
        <taxon>Paracoccaceae</taxon>
        <taxon>Amaricoccus</taxon>
    </lineage>
</organism>
<evidence type="ECO:0000256" key="1">
    <source>
        <dbReference type="ARBA" id="ARBA00004651"/>
    </source>
</evidence>
<feature type="transmembrane region" description="Helical" evidence="8">
    <location>
        <begin position="249"/>
        <end position="277"/>
    </location>
</feature>
<reference evidence="9 10" key="1">
    <citation type="submission" date="2020-08" db="EMBL/GenBank/DDBJ databases">
        <title>Genomic Encyclopedia of Type Strains, Phase IV (KMG-IV): sequencing the most valuable type-strain genomes for metagenomic binning, comparative biology and taxonomic classification.</title>
        <authorList>
            <person name="Goeker M."/>
        </authorList>
    </citation>
    <scope>NUCLEOTIDE SEQUENCE [LARGE SCALE GENOMIC DNA]</scope>
    <source>
        <strain evidence="9 10">DSM 101730</strain>
    </source>
</reference>